<proteinExistence type="inferred from homology"/>
<dbReference type="NCBIfam" id="NF003810">
    <property type="entry name" value="PRK05399.1"/>
    <property type="match status" value="1"/>
</dbReference>
<dbReference type="GO" id="GO:0005829">
    <property type="term" value="C:cytosol"/>
    <property type="evidence" value="ECO:0007669"/>
    <property type="project" value="TreeGrafter"/>
</dbReference>
<dbReference type="EMBL" id="PFUI01000233">
    <property type="protein sequence ID" value="PJB28741.1"/>
    <property type="molecule type" value="Genomic_DNA"/>
</dbReference>
<evidence type="ECO:0000256" key="4">
    <source>
        <dbReference type="ARBA" id="ARBA00022840"/>
    </source>
</evidence>
<dbReference type="Gene3D" id="3.40.50.300">
    <property type="entry name" value="P-loop containing nucleotide triphosphate hydrolases"/>
    <property type="match status" value="1"/>
</dbReference>
<dbReference type="InterPro" id="IPR007695">
    <property type="entry name" value="DNA_mismatch_repair_MutS-lik_N"/>
</dbReference>
<dbReference type="InterPro" id="IPR045076">
    <property type="entry name" value="MutS"/>
</dbReference>
<dbReference type="GO" id="GO:0006298">
    <property type="term" value="P:mismatch repair"/>
    <property type="evidence" value="ECO:0007669"/>
    <property type="project" value="UniProtKB-UniRule"/>
</dbReference>
<name>A0A2M8AS13_9BACT</name>
<dbReference type="Gene3D" id="3.30.420.110">
    <property type="entry name" value="MutS, connector domain"/>
    <property type="match status" value="1"/>
</dbReference>
<dbReference type="Gene3D" id="1.10.1420.10">
    <property type="match status" value="2"/>
</dbReference>
<dbReference type="Pfam" id="PF01624">
    <property type="entry name" value="MutS_I"/>
    <property type="match status" value="1"/>
</dbReference>
<evidence type="ECO:0000256" key="9">
    <source>
        <dbReference type="RuleBase" id="RU003756"/>
    </source>
</evidence>
<evidence type="ECO:0000256" key="5">
    <source>
        <dbReference type="ARBA" id="ARBA00023125"/>
    </source>
</evidence>
<dbReference type="Pfam" id="PF05192">
    <property type="entry name" value="MutS_III"/>
    <property type="match status" value="1"/>
</dbReference>
<dbReference type="InterPro" id="IPR027417">
    <property type="entry name" value="P-loop_NTPase"/>
</dbReference>
<dbReference type="FunFam" id="3.40.50.300:FF:001579">
    <property type="entry name" value="DNA mismatch repair protein MutS"/>
    <property type="match status" value="1"/>
</dbReference>
<feature type="binding site" evidence="7">
    <location>
        <begin position="619"/>
        <end position="626"/>
    </location>
    <ligand>
        <name>ATP</name>
        <dbReference type="ChEBI" id="CHEBI:30616"/>
    </ligand>
</feature>
<organism evidence="11 12">
    <name type="scientific">Candidatus Desantisbacteria bacterium CG_4_9_14_3_um_filter_40_11</name>
    <dbReference type="NCBI Taxonomy" id="1974546"/>
    <lineage>
        <taxon>Bacteria</taxon>
        <taxon>Candidatus Desantisiibacteriota</taxon>
    </lineage>
</organism>
<evidence type="ECO:0000256" key="7">
    <source>
        <dbReference type="HAMAP-Rule" id="MF_00096"/>
    </source>
</evidence>
<dbReference type="GO" id="GO:0003684">
    <property type="term" value="F:damaged DNA binding"/>
    <property type="evidence" value="ECO:0007669"/>
    <property type="project" value="UniProtKB-UniRule"/>
</dbReference>
<evidence type="ECO:0000256" key="8">
    <source>
        <dbReference type="NCBIfam" id="TIGR01070"/>
    </source>
</evidence>
<dbReference type="GO" id="GO:0030983">
    <property type="term" value="F:mismatched DNA binding"/>
    <property type="evidence" value="ECO:0007669"/>
    <property type="project" value="InterPro"/>
</dbReference>
<feature type="domain" description="DNA mismatch repair proteins mutS family" evidence="10">
    <location>
        <begin position="693"/>
        <end position="709"/>
    </location>
</feature>
<dbReference type="InterPro" id="IPR007696">
    <property type="entry name" value="DNA_mismatch_repair_MutS_core"/>
</dbReference>
<dbReference type="InterPro" id="IPR016151">
    <property type="entry name" value="DNA_mismatch_repair_MutS_N"/>
</dbReference>
<keyword evidence="5 7" id="KW-0238">DNA-binding</keyword>
<dbReference type="GO" id="GO:0140664">
    <property type="term" value="F:ATP-dependent DNA damage sensor activity"/>
    <property type="evidence" value="ECO:0007669"/>
    <property type="project" value="InterPro"/>
</dbReference>
<dbReference type="InterPro" id="IPR017261">
    <property type="entry name" value="DNA_mismatch_repair_MutS/MSH"/>
</dbReference>
<dbReference type="SUPFAM" id="SSF55271">
    <property type="entry name" value="DNA repair protein MutS, domain I"/>
    <property type="match status" value="1"/>
</dbReference>
<dbReference type="InterPro" id="IPR007860">
    <property type="entry name" value="DNA_mmatch_repair_MutS_con_dom"/>
</dbReference>
<evidence type="ECO:0000259" key="10">
    <source>
        <dbReference type="PROSITE" id="PS00486"/>
    </source>
</evidence>
<keyword evidence="3 7" id="KW-0227">DNA damage</keyword>
<dbReference type="Pfam" id="PF00488">
    <property type="entry name" value="MutS_V"/>
    <property type="match status" value="1"/>
</dbReference>
<dbReference type="Proteomes" id="UP000231366">
    <property type="component" value="Unassembled WGS sequence"/>
</dbReference>
<gene>
    <name evidence="7" type="primary">mutS</name>
    <name evidence="11" type="ORF">CO110_08735</name>
</gene>
<dbReference type="Pfam" id="PF05190">
    <property type="entry name" value="MutS_IV"/>
    <property type="match status" value="1"/>
</dbReference>
<dbReference type="SMART" id="SM00534">
    <property type="entry name" value="MUTSac"/>
    <property type="match status" value="1"/>
</dbReference>
<dbReference type="SUPFAM" id="SSF48334">
    <property type="entry name" value="DNA repair protein MutS, domain III"/>
    <property type="match status" value="1"/>
</dbReference>
<comment type="function">
    <text evidence="7">This protein is involved in the repair of mismatches in DNA. It is possible that it carries out the mismatch recognition step. This protein has a weak ATPase activity.</text>
</comment>
<dbReference type="NCBIfam" id="TIGR01070">
    <property type="entry name" value="mutS1"/>
    <property type="match status" value="1"/>
</dbReference>
<keyword evidence="4 7" id="KW-0067">ATP-binding</keyword>
<dbReference type="SUPFAM" id="SSF52540">
    <property type="entry name" value="P-loop containing nucleoside triphosphate hydrolases"/>
    <property type="match status" value="1"/>
</dbReference>
<dbReference type="InterPro" id="IPR007861">
    <property type="entry name" value="DNA_mismatch_repair_MutS_clamp"/>
</dbReference>
<dbReference type="InterPro" id="IPR036678">
    <property type="entry name" value="MutS_con_dom_sf"/>
</dbReference>
<dbReference type="InterPro" id="IPR005748">
    <property type="entry name" value="DNA_mismatch_repair_MutS"/>
</dbReference>
<evidence type="ECO:0000256" key="3">
    <source>
        <dbReference type="ARBA" id="ARBA00022763"/>
    </source>
</evidence>
<keyword evidence="2 7" id="KW-0547">Nucleotide-binding</keyword>
<dbReference type="Pfam" id="PF05188">
    <property type="entry name" value="MutS_II"/>
    <property type="match status" value="1"/>
</dbReference>
<evidence type="ECO:0000256" key="6">
    <source>
        <dbReference type="ARBA" id="ARBA00023204"/>
    </source>
</evidence>
<dbReference type="InterPro" id="IPR000432">
    <property type="entry name" value="DNA_mismatch_repair_MutS_C"/>
</dbReference>
<protein>
    <recommendedName>
        <fullName evidence="7 8">DNA mismatch repair protein MutS</fullName>
    </recommendedName>
</protein>
<dbReference type="Gene3D" id="6.10.140.430">
    <property type="match status" value="1"/>
</dbReference>
<dbReference type="Gene3D" id="3.40.1170.10">
    <property type="entry name" value="DNA repair protein MutS, domain I"/>
    <property type="match status" value="1"/>
</dbReference>
<accession>A0A2M8AS13</accession>
<dbReference type="PIRSF" id="PIRSF037677">
    <property type="entry name" value="DNA_mis_repair_Msh6"/>
    <property type="match status" value="1"/>
</dbReference>
<dbReference type="FunFam" id="3.40.1170.10:FF:000001">
    <property type="entry name" value="DNA mismatch repair protein MutS"/>
    <property type="match status" value="1"/>
</dbReference>
<evidence type="ECO:0000256" key="2">
    <source>
        <dbReference type="ARBA" id="ARBA00022741"/>
    </source>
</evidence>
<dbReference type="GO" id="GO:0005524">
    <property type="term" value="F:ATP binding"/>
    <property type="evidence" value="ECO:0007669"/>
    <property type="project" value="UniProtKB-UniRule"/>
</dbReference>
<dbReference type="SUPFAM" id="SSF53150">
    <property type="entry name" value="DNA repair protein MutS, domain II"/>
    <property type="match status" value="1"/>
</dbReference>
<comment type="similarity">
    <text evidence="1 7 9">Belongs to the DNA mismatch repair MutS family.</text>
</comment>
<dbReference type="PROSITE" id="PS00486">
    <property type="entry name" value="DNA_MISMATCH_REPAIR_2"/>
    <property type="match status" value="1"/>
</dbReference>
<keyword evidence="6 7" id="KW-0234">DNA repair</keyword>
<dbReference type="PANTHER" id="PTHR11361:SF34">
    <property type="entry name" value="DNA MISMATCH REPAIR PROTEIN MSH1, MITOCHONDRIAL"/>
    <property type="match status" value="1"/>
</dbReference>
<comment type="caution">
    <text evidence="11">The sequence shown here is derived from an EMBL/GenBank/DDBJ whole genome shotgun (WGS) entry which is preliminary data.</text>
</comment>
<reference evidence="12" key="1">
    <citation type="submission" date="2017-09" db="EMBL/GenBank/DDBJ databases">
        <title>Depth-based differentiation of microbial function through sediment-hosted aquifers and enrichment of novel symbionts in the deep terrestrial subsurface.</title>
        <authorList>
            <person name="Probst A.J."/>
            <person name="Ladd B."/>
            <person name="Jarett J.K."/>
            <person name="Geller-Mcgrath D.E."/>
            <person name="Sieber C.M.K."/>
            <person name="Emerson J.B."/>
            <person name="Anantharaman K."/>
            <person name="Thomas B.C."/>
            <person name="Malmstrom R."/>
            <person name="Stieglmeier M."/>
            <person name="Klingl A."/>
            <person name="Woyke T."/>
            <person name="Ryan C.M."/>
            <person name="Banfield J.F."/>
        </authorList>
    </citation>
    <scope>NUCLEOTIDE SEQUENCE [LARGE SCALE GENOMIC DNA]</scope>
</reference>
<dbReference type="AlphaFoldDB" id="A0A2M8AS13"/>
<dbReference type="CDD" id="cd03284">
    <property type="entry name" value="ABC_MutS1"/>
    <property type="match status" value="1"/>
</dbReference>
<dbReference type="InterPro" id="IPR036187">
    <property type="entry name" value="DNA_mismatch_repair_MutS_sf"/>
</dbReference>
<dbReference type="HAMAP" id="MF_00096">
    <property type="entry name" value="MutS"/>
    <property type="match status" value="1"/>
</dbReference>
<dbReference type="SMART" id="SM00533">
    <property type="entry name" value="MUTSd"/>
    <property type="match status" value="1"/>
</dbReference>
<evidence type="ECO:0000256" key="1">
    <source>
        <dbReference type="ARBA" id="ARBA00006271"/>
    </source>
</evidence>
<evidence type="ECO:0000313" key="12">
    <source>
        <dbReference type="Proteomes" id="UP000231366"/>
    </source>
</evidence>
<dbReference type="PANTHER" id="PTHR11361">
    <property type="entry name" value="DNA MISMATCH REPAIR PROTEIN MUTS FAMILY MEMBER"/>
    <property type="match status" value="1"/>
</dbReference>
<evidence type="ECO:0000313" key="11">
    <source>
        <dbReference type="EMBL" id="PJB28741.1"/>
    </source>
</evidence>
<sequence length="870" mass="96669">MSEFTPMMSQYLNIKKEKPNTILFFRLGDFYEMFFEDAKVASQILNITLTAREGGKNKKVPMCGLPYHAAESYIAKLIKAGKKVAICEQVEDPKTAKGLVKREVVRTITPGTVLSPALLEDKVNNYLVAINKDKASIGLAFVESSTGEFMVSEFSSEAKLFAELMRLGPKECLIPESLRDDPAISVFARDNQMSITLQDDWTFSLDTAQSTLCGFFGTITMDGFGCGNLTHGIGAAGAIIRYLKETGQSSLSHITRVTPYSSEEFMSIDPASWRNLELTKTIRSGEKTGSLIWVLDQTGTAMGGRLLRSWIQQPLLNEMEIIYRQDGVEEFRQSSSLREKITTCLKSIHDLARLAGRIDAGLANARDIIALKESLLIVPSIKTALATCKSNSIKDTIRDLDELRDIVELIDKAIHDTPPLSLREGGIIKSGYNQDLDKLHEITRDAKGWILRLQQEEIKRTGIGSLKISYNKVFGYYIEITKANLHLVPQDYIRKQTIANGERFITPQLKEKEVQILSASERITGIEYEIFLMVRAEIISKIDRIQQVSRAIAILDVLVSMAKVAVENDYTRPVINDGDTILLKDARHPVVEKVLAGEGFVPNDTLLDQSNNQILIITGPNMAGKSTYIRQVALIVLMAQIGSFVPAKKAEIGVVDQIFTRVGASDELMKGQSTFMVEMIETANILNNSTPKSLVILDEIGRGTSTFDGVSIAWAVAEYIHNHSSVKARTLFATHYHELTELEVVFKGIKNYNIAVKEWGDKIIFLRKIIPGGADKSYGIHVAKLAGLPKEVILRATEILDNLEMESIAGDGKPKLAKVKGKKEKHVQLDIFDLAQAINDKAIEALKQIDVNNLTPIEALNKLYELKKMV</sequence>
<dbReference type="FunFam" id="1.10.1420.10:FF:000007">
    <property type="entry name" value="DNA mismatch repair protein MutS"/>
    <property type="match status" value="1"/>
</dbReference>